<protein>
    <submittedName>
        <fullName evidence="1">Uncharacterized protein</fullName>
    </submittedName>
</protein>
<evidence type="ECO:0000313" key="2">
    <source>
        <dbReference type="Proteomes" id="UP001147733"/>
    </source>
</evidence>
<dbReference type="EMBL" id="JAPQKT010000001">
    <property type="protein sequence ID" value="KAJ5242228.1"/>
    <property type="molecule type" value="Genomic_DNA"/>
</dbReference>
<dbReference type="Proteomes" id="UP001147733">
    <property type="component" value="Unassembled WGS sequence"/>
</dbReference>
<accession>A0A9W9TV03</accession>
<dbReference type="GeneID" id="81378642"/>
<reference evidence="1" key="1">
    <citation type="submission" date="2022-11" db="EMBL/GenBank/DDBJ databases">
        <authorList>
            <person name="Petersen C."/>
        </authorList>
    </citation>
    <scope>NUCLEOTIDE SEQUENCE</scope>
    <source>
        <strain evidence="1">IBT 23319</strain>
    </source>
</reference>
<proteinExistence type="predicted"/>
<dbReference type="OrthoDB" id="4500473at2759"/>
<reference evidence="1" key="2">
    <citation type="journal article" date="2023" name="IMA Fungus">
        <title>Comparative genomic study of the Penicillium genus elucidates a diverse pangenome and 15 lateral gene transfer events.</title>
        <authorList>
            <person name="Petersen C."/>
            <person name="Sorensen T."/>
            <person name="Nielsen M.R."/>
            <person name="Sondergaard T.E."/>
            <person name="Sorensen J.L."/>
            <person name="Fitzpatrick D.A."/>
            <person name="Frisvad J.C."/>
            <person name="Nielsen K.L."/>
        </authorList>
    </citation>
    <scope>NUCLEOTIDE SEQUENCE</scope>
    <source>
        <strain evidence="1">IBT 23319</strain>
    </source>
</reference>
<gene>
    <name evidence="1" type="ORF">N7469_000555</name>
</gene>
<evidence type="ECO:0000313" key="1">
    <source>
        <dbReference type="EMBL" id="KAJ5242228.1"/>
    </source>
</evidence>
<comment type="caution">
    <text evidence="1">The sequence shown here is derived from an EMBL/GenBank/DDBJ whole genome shotgun (WGS) entry which is preliminary data.</text>
</comment>
<keyword evidence="2" id="KW-1185">Reference proteome</keyword>
<name>A0A9W9TV03_PENCI</name>
<organism evidence="1 2">
    <name type="scientific">Penicillium citrinum</name>
    <dbReference type="NCBI Taxonomy" id="5077"/>
    <lineage>
        <taxon>Eukaryota</taxon>
        <taxon>Fungi</taxon>
        <taxon>Dikarya</taxon>
        <taxon>Ascomycota</taxon>
        <taxon>Pezizomycotina</taxon>
        <taxon>Eurotiomycetes</taxon>
        <taxon>Eurotiomycetidae</taxon>
        <taxon>Eurotiales</taxon>
        <taxon>Aspergillaceae</taxon>
        <taxon>Penicillium</taxon>
    </lineage>
</organism>
<sequence>MLAPPTVGPLCLGSIIRSTSTPQFPLNGANIAPVTNENLPVVENDWKKTISTESGLGFGVYAHFLQLVMGGLGLGPEVDVRHSNRAMDTFAFDTVKTVSFEPTPEYIAEAVKAPAVQAYLKEPRQRFAPVVSLFLVTGMKIVKGARIKYSASTDTSINGNIGVDVVPLGVSAGPKGHWSRVNEEDTEFSRSSEFIFAFRVKRLRFGRGVKSQDYNKGALFAIGDHKIDCETESILIDDVDGSGIKNATLIPIQAKTTRCFVSHLKYGCQLSASFKRNKLFSQELTS</sequence>
<dbReference type="RefSeq" id="XP_056505232.1">
    <property type="nucleotide sequence ID" value="XM_056639475.1"/>
</dbReference>
<dbReference type="AlphaFoldDB" id="A0A9W9TV03"/>